<name>A0A1C4XZH2_9ACTN</name>
<protein>
    <submittedName>
        <fullName evidence="2">Uncharacterized protein</fullName>
    </submittedName>
</protein>
<evidence type="ECO:0000256" key="1">
    <source>
        <dbReference type="SAM" id="MobiDB-lite"/>
    </source>
</evidence>
<dbReference type="EMBL" id="FMCT01000005">
    <property type="protein sequence ID" value="SCF13855.1"/>
    <property type="molecule type" value="Genomic_DNA"/>
</dbReference>
<dbReference type="Proteomes" id="UP000183585">
    <property type="component" value="Unassembled WGS sequence"/>
</dbReference>
<feature type="compositionally biased region" description="Pro residues" evidence="1">
    <location>
        <begin position="230"/>
        <end position="240"/>
    </location>
</feature>
<accession>A0A1C4XZH2</accession>
<organism evidence="2 3">
    <name type="scientific">Micromonospora carbonacea</name>
    <dbReference type="NCBI Taxonomy" id="47853"/>
    <lineage>
        <taxon>Bacteria</taxon>
        <taxon>Bacillati</taxon>
        <taxon>Actinomycetota</taxon>
        <taxon>Actinomycetes</taxon>
        <taxon>Micromonosporales</taxon>
        <taxon>Micromonosporaceae</taxon>
        <taxon>Micromonospora</taxon>
    </lineage>
</organism>
<dbReference type="AlphaFoldDB" id="A0A1C4XZH2"/>
<keyword evidence="3" id="KW-1185">Reference proteome</keyword>
<sequence length="274" mass="28944">MSCLRLGFPVRLMLVPAGFHVRAAAMFGGNHIGFSQKRYRLTDRAATGLEFGGERAFGWQEGPGRNGAAFDATSQLVGDGAVAGLSVVRGGHLLTVPGTCLTKCQPRDPFRHVDNSSSCRYVSICAARVTARVRGGRVGPGRTGSAASCRTGCGSRAQVGSAIPDPSVSDGAPCLHPGRWLAISFHGWPPAPPTSGGAMSGSHRRRGWFSSWWSRPRTPIRPASSNAPSRPRPASVPPSPWWSVGPTREVPVLPYAPLMTLAQATRGNGGRCPR</sequence>
<feature type="region of interest" description="Disordered" evidence="1">
    <location>
        <begin position="219"/>
        <end position="246"/>
    </location>
</feature>
<gene>
    <name evidence="2" type="ORF">GA0070563_105265</name>
</gene>
<proteinExistence type="predicted"/>
<feature type="compositionally biased region" description="Low complexity" evidence="1">
    <location>
        <begin position="219"/>
        <end position="229"/>
    </location>
</feature>
<reference evidence="3" key="1">
    <citation type="submission" date="2016-06" db="EMBL/GenBank/DDBJ databases">
        <authorList>
            <person name="Varghese N."/>
            <person name="Submissions Spin"/>
        </authorList>
    </citation>
    <scope>NUCLEOTIDE SEQUENCE [LARGE SCALE GENOMIC DNA]</scope>
    <source>
        <strain evidence="3">DSM 43168</strain>
    </source>
</reference>
<evidence type="ECO:0000313" key="2">
    <source>
        <dbReference type="EMBL" id="SCF13855.1"/>
    </source>
</evidence>
<evidence type="ECO:0000313" key="3">
    <source>
        <dbReference type="Proteomes" id="UP000183585"/>
    </source>
</evidence>